<dbReference type="CDD" id="cd06563">
    <property type="entry name" value="GH20_chitobiase-like"/>
    <property type="match status" value="1"/>
</dbReference>
<dbReference type="RefSeq" id="WP_219479719.1">
    <property type="nucleotide sequence ID" value="NZ_JAHXCT010000002.1"/>
</dbReference>
<evidence type="ECO:0000256" key="2">
    <source>
        <dbReference type="ARBA" id="ARBA00012663"/>
    </source>
</evidence>
<comment type="catalytic activity">
    <reaction evidence="1">
        <text>Hydrolysis of terminal non-reducing N-acetyl-D-hexosamine residues in N-acetyl-beta-D-hexosaminides.</text>
        <dbReference type="EC" id="3.2.1.52"/>
    </reaction>
</comment>
<dbReference type="Proteomes" id="UP000788426">
    <property type="component" value="Unassembled WGS sequence"/>
</dbReference>
<keyword evidence="3" id="KW-0378">Hydrolase</keyword>
<evidence type="ECO:0000256" key="1">
    <source>
        <dbReference type="ARBA" id="ARBA00001231"/>
    </source>
</evidence>
<evidence type="ECO:0000256" key="5">
    <source>
        <dbReference type="SAM" id="SignalP"/>
    </source>
</evidence>
<dbReference type="InterPro" id="IPR025705">
    <property type="entry name" value="Beta_hexosaminidase_sua/sub"/>
</dbReference>
<gene>
    <name evidence="8" type="ORF">KZO38_03050</name>
</gene>
<evidence type="ECO:0000313" key="8">
    <source>
        <dbReference type="EMBL" id="MBW4768739.1"/>
    </source>
</evidence>
<evidence type="ECO:0000259" key="7">
    <source>
        <dbReference type="Pfam" id="PF02838"/>
    </source>
</evidence>
<proteinExistence type="predicted"/>
<dbReference type="PANTHER" id="PTHR22600">
    <property type="entry name" value="BETA-HEXOSAMINIDASE"/>
    <property type="match status" value="1"/>
</dbReference>
<sequence length="531" mass="61085">MTKLNFFKLVALCCFCFFFSASHAQGIIPQPQKVTLTQGYMELDAPLAWHPKTARRNRKQFDYILTELQKHTNSTGKAKLLRLNNTAIASQKLSFHEEQGYKLEITPNEITISSPSDVGLFYGLQTLQQLCFSKKIACQVIEDAPKYDYRGWMLDCSRHFFSKEFIYKQIDAMALLKLNKLHLHLVDGGGWRIEMKQFPALTRKGAYRTHSDWDEWIDAGRRFCEPDYPGAYGGYYTKKDLKDIINYAAKRFIMVIPEIEMPGHSNEVMAVYPELSCTGKGDGFDLCMGNPDTEVFLKKVLTEVMELFPAPYIHIGGDEATMRFWKNCPKCKQMMQKHNYTDTLQLQGRLILAIDSFVTKHGKSIIGWDEIQESGKLSNNAVVMSWRGEQGGLHAAKAQHRVIITPSKRYYLDAYQDNPSSQPRAIGGFTLLRNAYEYEPMPKEIENTDASKYIWGIQGNLWTEYIDTERYAEYMTYPRLLAIAESAWGTKTSYDAFKLRVIPFVNQLRKKGYNAFDITKEIGKKIETNKK</sequence>
<name>A0ABS6YDD0_9BACT</name>
<dbReference type="PANTHER" id="PTHR22600:SF57">
    <property type="entry name" value="BETA-N-ACETYLHEXOSAMINIDASE"/>
    <property type="match status" value="1"/>
</dbReference>
<protein>
    <recommendedName>
        <fullName evidence="2">beta-N-acetylhexosaminidase</fullName>
        <ecNumber evidence="2">3.2.1.52</ecNumber>
    </recommendedName>
</protein>
<dbReference type="PIRSF" id="PIRSF001093">
    <property type="entry name" value="B-hxosamndse_ab_euk"/>
    <property type="match status" value="1"/>
</dbReference>
<organism evidence="8 9">
    <name type="scientific">Hoylesella nanceiensis</name>
    <dbReference type="NCBI Taxonomy" id="425941"/>
    <lineage>
        <taxon>Bacteria</taxon>
        <taxon>Pseudomonadati</taxon>
        <taxon>Bacteroidota</taxon>
        <taxon>Bacteroidia</taxon>
        <taxon>Bacteroidales</taxon>
        <taxon>Prevotellaceae</taxon>
        <taxon>Hoylesella</taxon>
    </lineage>
</organism>
<evidence type="ECO:0000256" key="3">
    <source>
        <dbReference type="ARBA" id="ARBA00022801"/>
    </source>
</evidence>
<evidence type="ECO:0000256" key="4">
    <source>
        <dbReference type="ARBA" id="ARBA00023295"/>
    </source>
</evidence>
<comment type="caution">
    <text evidence="8">The sequence shown here is derived from an EMBL/GenBank/DDBJ whole genome shotgun (WGS) entry which is preliminary data.</text>
</comment>
<keyword evidence="4" id="KW-0326">Glycosidase</keyword>
<feature type="signal peptide" evidence="5">
    <location>
        <begin position="1"/>
        <end position="24"/>
    </location>
</feature>
<dbReference type="EC" id="3.2.1.52" evidence="2"/>
<feature type="chain" id="PRO_5047369743" description="beta-N-acetylhexosaminidase" evidence="5">
    <location>
        <begin position="25"/>
        <end position="531"/>
    </location>
</feature>
<feature type="domain" description="Beta-hexosaminidase bacterial type N-terminal" evidence="7">
    <location>
        <begin position="26"/>
        <end position="144"/>
    </location>
</feature>
<dbReference type="InterPro" id="IPR015882">
    <property type="entry name" value="HEX_bac_N"/>
</dbReference>
<evidence type="ECO:0000313" key="9">
    <source>
        <dbReference type="Proteomes" id="UP000788426"/>
    </source>
</evidence>
<dbReference type="Pfam" id="PF02838">
    <property type="entry name" value="Glyco_hydro_20b"/>
    <property type="match status" value="1"/>
</dbReference>
<feature type="domain" description="Glycoside hydrolase family 20 catalytic" evidence="6">
    <location>
        <begin position="147"/>
        <end position="489"/>
    </location>
</feature>
<evidence type="ECO:0000259" key="6">
    <source>
        <dbReference type="Pfam" id="PF00728"/>
    </source>
</evidence>
<accession>A0ABS6YDD0</accession>
<dbReference type="EMBL" id="JAHXCT010000002">
    <property type="protein sequence ID" value="MBW4768739.1"/>
    <property type="molecule type" value="Genomic_DNA"/>
</dbReference>
<keyword evidence="9" id="KW-1185">Reference proteome</keyword>
<reference evidence="8 9" key="1">
    <citation type="submission" date="2021-07" db="EMBL/GenBank/DDBJ databases">
        <title>Genomic diversity and antimicrobial resistance of Prevotella spp. isolated from chronic lung disease airways.</title>
        <authorList>
            <person name="Webb K.A."/>
            <person name="Olagoke O.S."/>
            <person name="Baird T."/>
            <person name="Neill J."/>
            <person name="Pham A."/>
            <person name="Wells T.J."/>
            <person name="Ramsay K.A."/>
            <person name="Bell S.C."/>
            <person name="Sarovich D.S."/>
            <person name="Price E.P."/>
        </authorList>
    </citation>
    <scope>NUCLEOTIDE SEQUENCE [LARGE SCALE GENOMIC DNA]</scope>
    <source>
        <strain evidence="8 9">SCHI0011.S.12</strain>
    </source>
</reference>
<dbReference type="Pfam" id="PF00728">
    <property type="entry name" value="Glyco_hydro_20"/>
    <property type="match status" value="1"/>
</dbReference>
<keyword evidence="5" id="KW-0732">Signal</keyword>
<dbReference type="InterPro" id="IPR015883">
    <property type="entry name" value="Glyco_hydro_20_cat"/>
</dbReference>